<name>A0A645FJT7_9ZZZZ</name>
<proteinExistence type="predicted"/>
<organism evidence="1">
    <name type="scientific">bioreactor metagenome</name>
    <dbReference type="NCBI Taxonomy" id="1076179"/>
    <lineage>
        <taxon>unclassified sequences</taxon>
        <taxon>metagenomes</taxon>
        <taxon>ecological metagenomes</taxon>
    </lineage>
</organism>
<protein>
    <submittedName>
        <fullName evidence="1">Uncharacterized protein</fullName>
    </submittedName>
</protein>
<dbReference type="EMBL" id="VSSQ01060486">
    <property type="protein sequence ID" value="MPN13926.1"/>
    <property type="molecule type" value="Genomic_DNA"/>
</dbReference>
<reference evidence="1" key="1">
    <citation type="submission" date="2019-08" db="EMBL/GenBank/DDBJ databases">
        <authorList>
            <person name="Kucharzyk K."/>
            <person name="Murdoch R.W."/>
            <person name="Higgins S."/>
            <person name="Loffler F."/>
        </authorList>
    </citation>
    <scope>NUCLEOTIDE SEQUENCE</scope>
</reference>
<comment type="caution">
    <text evidence="1">The sequence shown here is derived from an EMBL/GenBank/DDBJ whole genome shotgun (WGS) entry which is preliminary data.</text>
</comment>
<gene>
    <name evidence="1" type="ORF">SDC9_161252</name>
</gene>
<sequence length="75" mass="8337">MRKLYSGNIDNRNPKFAKRIRHGHASNSCYHSFPVPALREVNAFLYPSRFNENLPGLVLPNVVVNTGDNPSAPCG</sequence>
<accession>A0A645FJT7</accession>
<dbReference type="AlphaFoldDB" id="A0A645FJT7"/>
<evidence type="ECO:0000313" key="1">
    <source>
        <dbReference type="EMBL" id="MPN13926.1"/>
    </source>
</evidence>